<evidence type="ECO:0000313" key="4">
    <source>
        <dbReference type="EMBL" id="QER89876.1"/>
    </source>
</evidence>
<sequence>MTAAAAAALTAPALLLCAATPAAAGGPTSVLVVSPTSGETASLYHSDREYTQLERLLAPADTGTRARPPEAALASGRQVNVTWMVHDVTPWRVHQIHLPDGARNVWVHTSTHVTDGDDGVWHGVKDPYDLRKFLYGLGVTGPATGHRTPAVDPVPPDDGQAAPDGAGGTAPVVSAARQTAGDGTGWWWAIPGLAAGAVLALLLRPHALRGAAAVRGRRDGDGPGPRQQLLDH</sequence>
<feature type="chain" id="PRO_5046679928" evidence="3">
    <location>
        <begin position="25"/>
        <end position="232"/>
    </location>
</feature>
<protein>
    <submittedName>
        <fullName evidence="4">Uncharacterized protein</fullName>
    </submittedName>
</protein>
<proteinExistence type="predicted"/>
<keyword evidence="2" id="KW-1133">Transmembrane helix</keyword>
<feature type="signal peptide" evidence="3">
    <location>
        <begin position="1"/>
        <end position="24"/>
    </location>
</feature>
<feature type="region of interest" description="Disordered" evidence="1">
    <location>
        <begin position="213"/>
        <end position="232"/>
    </location>
</feature>
<evidence type="ECO:0000256" key="3">
    <source>
        <dbReference type="SAM" id="SignalP"/>
    </source>
</evidence>
<name>A0ABX5ZZ26_STRTE</name>
<organism evidence="4 5">
    <name type="scientific">Streptomyces tendae</name>
    <dbReference type="NCBI Taxonomy" id="1932"/>
    <lineage>
        <taxon>Bacteria</taxon>
        <taxon>Bacillati</taxon>
        <taxon>Actinomycetota</taxon>
        <taxon>Actinomycetes</taxon>
        <taxon>Kitasatosporales</taxon>
        <taxon>Streptomycetaceae</taxon>
        <taxon>Streptomyces</taxon>
    </lineage>
</organism>
<accession>A0ABX5ZZ26</accession>
<keyword evidence="2" id="KW-0812">Transmembrane</keyword>
<dbReference type="EMBL" id="CP043959">
    <property type="protein sequence ID" value="QER89876.1"/>
    <property type="molecule type" value="Genomic_DNA"/>
</dbReference>
<evidence type="ECO:0000256" key="2">
    <source>
        <dbReference type="SAM" id="Phobius"/>
    </source>
</evidence>
<evidence type="ECO:0000256" key="1">
    <source>
        <dbReference type="SAM" id="MobiDB-lite"/>
    </source>
</evidence>
<feature type="compositionally biased region" description="Low complexity" evidence="1">
    <location>
        <begin position="157"/>
        <end position="171"/>
    </location>
</feature>
<evidence type="ECO:0000313" key="5">
    <source>
        <dbReference type="Proteomes" id="UP000324308"/>
    </source>
</evidence>
<keyword evidence="2" id="KW-0472">Membrane</keyword>
<keyword evidence="5" id="KW-1185">Reference proteome</keyword>
<reference evidence="4 5" key="1">
    <citation type="submission" date="2019-09" db="EMBL/GenBank/DDBJ databases">
        <title>Draft genome sequence of the Ebosin-producing strain Streptomyces sp. 139.</title>
        <authorList>
            <person name="Ai L."/>
            <person name="Geng M."/>
            <person name="Ma M."/>
            <person name="Bai L."/>
        </authorList>
    </citation>
    <scope>NUCLEOTIDE SEQUENCE [LARGE SCALE GENOMIC DNA]</scope>
    <source>
        <strain evidence="4 5">139</strain>
    </source>
</reference>
<gene>
    <name evidence="4" type="ORF">F3L20_04005</name>
</gene>
<feature type="transmembrane region" description="Helical" evidence="2">
    <location>
        <begin position="185"/>
        <end position="203"/>
    </location>
</feature>
<keyword evidence="3" id="KW-0732">Signal</keyword>
<dbReference type="Proteomes" id="UP000324308">
    <property type="component" value="Chromosome"/>
</dbReference>
<feature type="region of interest" description="Disordered" evidence="1">
    <location>
        <begin position="144"/>
        <end position="171"/>
    </location>
</feature>